<accession>A0ABU6Y0P5</accession>
<evidence type="ECO:0000256" key="1">
    <source>
        <dbReference type="SAM" id="Phobius"/>
    </source>
</evidence>
<protein>
    <submittedName>
        <fullName evidence="2">Uncharacterized protein</fullName>
    </submittedName>
</protein>
<comment type="caution">
    <text evidence="2">The sequence shown here is derived from an EMBL/GenBank/DDBJ whole genome shotgun (WGS) entry which is preliminary data.</text>
</comment>
<evidence type="ECO:0000313" key="2">
    <source>
        <dbReference type="EMBL" id="MED6203361.1"/>
    </source>
</evidence>
<gene>
    <name evidence="2" type="ORF">PIB30_114799</name>
</gene>
<dbReference type="Proteomes" id="UP001341840">
    <property type="component" value="Unassembled WGS sequence"/>
</dbReference>
<feature type="transmembrane region" description="Helical" evidence="1">
    <location>
        <begin position="20"/>
        <end position="37"/>
    </location>
</feature>
<name>A0ABU6Y0P5_9FABA</name>
<evidence type="ECO:0000313" key="3">
    <source>
        <dbReference type="Proteomes" id="UP001341840"/>
    </source>
</evidence>
<organism evidence="2 3">
    <name type="scientific">Stylosanthes scabra</name>
    <dbReference type="NCBI Taxonomy" id="79078"/>
    <lineage>
        <taxon>Eukaryota</taxon>
        <taxon>Viridiplantae</taxon>
        <taxon>Streptophyta</taxon>
        <taxon>Embryophyta</taxon>
        <taxon>Tracheophyta</taxon>
        <taxon>Spermatophyta</taxon>
        <taxon>Magnoliopsida</taxon>
        <taxon>eudicotyledons</taxon>
        <taxon>Gunneridae</taxon>
        <taxon>Pentapetalae</taxon>
        <taxon>rosids</taxon>
        <taxon>fabids</taxon>
        <taxon>Fabales</taxon>
        <taxon>Fabaceae</taxon>
        <taxon>Papilionoideae</taxon>
        <taxon>50 kb inversion clade</taxon>
        <taxon>dalbergioids sensu lato</taxon>
        <taxon>Dalbergieae</taxon>
        <taxon>Pterocarpus clade</taxon>
        <taxon>Stylosanthes</taxon>
    </lineage>
</organism>
<sequence>MHMMDLGSLLHALIPSWNSVYLLLGFFAYLAIVGSIVPGKLVPGAVLADGTRLHYRCNG</sequence>
<proteinExistence type="predicted"/>
<feature type="non-terminal residue" evidence="2">
    <location>
        <position position="59"/>
    </location>
</feature>
<keyword evidence="1" id="KW-0472">Membrane</keyword>
<keyword evidence="3" id="KW-1185">Reference proteome</keyword>
<reference evidence="2 3" key="1">
    <citation type="journal article" date="2023" name="Plants (Basel)">
        <title>Bridging the Gap: Combining Genomics and Transcriptomics Approaches to Understand Stylosanthes scabra, an Orphan Legume from the Brazilian Caatinga.</title>
        <authorList>
            <person name="Ferreira-Neto J.R.C."/>
            <person name="da Silva M.D."/>
            <person name="Binneck E."/>
            <person name="de Melo N.F."/>
            <person name="da Silva R.H."/>
            <person name="de Melo A.L.T.M."/>
            <person name="Pandolfi V."/>
            <person name="Bustamante F.O."/>
            <person name="Brasileiro-Vidal A.C."/>
            <person name="Benko-Iseppon A.M."/>
        </authorList>
    </citation>
    <scope>NUCLEOTIDE SEQUENCE [LARGE SCALE GENOMIC DNA]</scope>
    <source>
        <tissue evidence="2">Leaves</tissue>
    </source>
</reference>
<keyword evidence="1" id="KW-1133">Transmembrane helix</keyword>
<keyword evidence="1" id="KW-0812">Transmembrane</keyword>
<dbReference type="EMBL" id="JASCZI010222507">
    <property type="protein sequence ID" value="MED6203361.1"/>
    <property type="molecule type" value="Genomic_DNA"/>
</dbReference>